<dbReference type="SMART" id="SM00868">
    <property type="entry name" value="zf-AD"/>
    <property type="match status" value="1"/>
</dbReference>
<dbReference type="Pfam" id="PF07776">
    <property type="entry name" value="zf-AD"/>
    <property type="match status" value="1"/>
</dbReference>
<feature type="domain" description="C2H2-type" evidence="14">
    <location>
        <begin position="568"/>
        <end position="596"/>
    </location>
</feature>
<keyword evidence="9" id="KW-0238">DNA-binding</keyword>
<dbReference type="SUPFAM" id="SSF57716">
    <property type="entry name" value="Glucocorticoid receptor-like (DNA-binding domain)"/>
    <property type="match status" value="1"/>
</dbReference>
<keyword evidence="7 13" id="KW-0862">Zinc</keyword>
<proteinExistence type="inferred from homology"/>
<dbReference type="PROSITE" id="PS00028">
    <property type="entry name" value="ZINC_FINGER_C2H2_1"/>
    <property type="match status" value="9"/>
</dbReference>
<organism evidence="16 17">
    <name type="scientific">Hermetia illucens</name>
    <name type="common">Black soldier fly</name>
    <dbReference type="NCBI Taxonomy" id="343691"/>
    <lineage>
        <taxon>Eukaryota</taxon>
        <taxon>Metazoa</taxon>
        <taxon>Ecdysozoa</taxon>
        <taxon>Arthropoda</taxon>
        <taxon>Hexapoda</taxon>
        <taxon>Insecta</taxon>
        <taxon>Pterygota</taxon>
        <taxon>Neoptera</taxon>
        <taxon>Endopterygota</taxon>
        <taxon>Diptera</taxon>
        <taxon>Brachycera</taxon>
        <taxon>Stratiomyomorpha</taxon>
        <taxon>Stratiomyidae</taxon>
        <taxon>Hermetiinae</taxon>
        <taxon>Hermetia</taxon>
    </lineage>
</organism>
<feature type="domain" description="C2H2-type" evidence="14">
    <location>
        <begin position="455"/>
        <end position="482"/>
    </location>
</feature>
<feature type="domain" description="C2H2-type" evidence="14">
    <location>
        <begin position="301"/>
        <end position="328"/>
    </location>
</feature>
<feature type="domain" description="ZAD" evidence="15">
    <location>
        <begin position="5"/>
        <end position="77"/>
    </location>
</feature>
<feature type="domain" description="C2H2-type" evidence="14">
    <location>
        <begin position="540"/>
        <end position="567"/>
    </location>
</feature>
<dbReference type="FunFam" id="3.30.160.60:FF:000100">
    <property type="entry name" value="Zinc finger 45-like"/>
    <property type="match status" value="1"/>
</dbReference>
<dbReference type="InterPro" id="IPR013087">
    <property type="entry name" value="Znf_C2H2_type"/>
</dbReference>
<dbReference type="InterPro" id="IPR050331">
    <property type="entry name" value="Zinc_finger"/>
</dbReference>
<dbReference type="PANTHER" id="PTHR16515:SF49">
    <property type="entry name" value="GASTRULA ZINC FINGER PROTEIN XLCGF49.1-LIKE-RELATED"/>
    <property type="match status" value="1"/>
</dbReference>
<dbReference type="InterPro" id="IPR036236">
    <property type="entry name" value="Znf_C2H2_sf"/>
</dbReference>
<feature type="domain" description="C2H2-type" evidence="14">
    <location>
        <begin position="355"/>
        <end position="383"/>
    </location>
</feature>
<dbReference type="PANTHER" id="PTHR16515">
    <property type="entry name" value="PR DOMAIN ZINC FINGER PROTEIN"/>
    <property type="match status" value="1"/>
</dbReference>
<feature type="domain" description="C2H2-type" evidence="14">
    <location>
        <begin position="384"/>
        <end position="411"/>
    </location>
</feature>
<comment type="similarity">
    <text evidence="3">Belongs to the krueppel C2H2-type zinc-finger protein family.</text>
</comment>
<dbReference type="SMART" id="SM00355">
    <property type="entry name" value="ZnF_C2H2"/>
    <property type="match status" value="10"/>
</dbReference>
<dbReference type="InParanoid" id="A0A7R8Z1U9"/>
<dbReference type="FunFam" id="3.30.160.60:FF:001485">
    <property type="entry name" value="Krueppel-related zinc finger protein"/>
    <property type="match status" value="1"/>
</dbReference>
<keyword evidence="11" id="KW-0539">Nucleus</keyword>
<evidence type="ECO:0000313" key="16">
    <source>
        <dbReference type="EMBL" id="CAD7090091.1"/>
    </source>
</evidence>
<dbReference type="Pfam" id="PF13912">
    <property type="entry name" value="zf-C2H2_6"/>
    <property type="match status" value="2"/>
</dbReference>
<dbReference type="GO" id="GO:0003677">
    <property type="term" value="F:DNA binding"/>
    <property type="evidence" value="ECO:0007669"/>
    <property type="project" value="UniProtKB-KW"/>
</dbReference>
<keyword evidence="5" id="KW-0677">Repeat</keyword>
<name>A0A7R8Z1U9_HERIL</name>
<sequence>MNIECMCRVCETVQGLKNIFDEENEELLLMLRSVANISITADDYLPKYICNLCARRLRLSYDFKVQCEMTDQTLREMLAYAPLVSKNLKESSPAENEPEDSWKPIYKTNLKIEPANEYIFSSFASFEEAITNEKIETDLEDEESQEIEEAGNSEAFSSADVEKLEEFLNEETDCDIVRNIEEVSNEKSIPLANVFQEKENEESLPVSENSLNFIEQINDAIATNTQQMSNTQNQENDPPQEIFQFVINKSGEIEEGSFPLEVTTVNPNDTQVVLTLENNAEPTPVDPNKKKYTRRKVSKTFSCNVCSATFTEYAELNAHKRSHGRLRFQCHLCDKRFARRNGLEDHLATHDGKKVPCHLCDKQCSNRGNLFRHIRQCHNKIKPYACEICEARFARRSSLKAHASCHTEKREHDCEICGKKFKTIFYLKTHMRLHLPPGERMQRVATQKKRKEQVCICPHCGKRSTQLSTHITHMKIHSDVKPHVCKICGKSFHFKQSLTTHMLCHTGEKPFRCELCGKEFRQIAHLSTHKLSIHSQERPHKCRYCQKAFVGAGTLKIHERIHTGEKPYECKSCPSKFIDSNGLKKHVMRVHSNVEDQPKDIDSNDASQDQLNKFGEYDQRAFVQNEDSQIDGLSINPAQLNCQQEIAIDQLNVYIDELQHGYTEVIQTES</sequence>
<dbReference type="AlphaFoldDB" id="A0A7R8Z1U9"/>
<evidence type="ECO:0000256" key="12">
    <source>
        <dbReference type="PROSITE-ProRule" id="PRU00042"/>
    </source>
</evidence>
<dbReference type="GO" id="GO:0005634">
    <property type="term" value="C:nucleus"/>
    <property type="evidence" value="ECO:0007669"/>
    <property type="project" value="UniProtKB-SubCell"/>
</dbReference>
<evidence type="ECO:0000259" key="14">
    <source>
        <dbReference type="PROSITE" id="PS50157"/>
    </source>
</evidence>
<evidence type="ECO:0000256" key="9">
    <source>
        <dbReference type="ARBA" id="ARBA00023125"/>
    </source>
</evidence>
<keyword evidence="10" id="KW-0804">Transcription</keyword>
<dbReference type="OrthoDB" id="6077919at2759"/>
<evidence type="ECO:0000256" key="1">
    <source>
        <dbReference type="ARBA" id="ARBA00003767"/>
    </source>
</evidence>
<gene>
    <name evidence="16" type="ORF">HERILL_LOCUS12600</name>
</gene>
<keyword evidence="8" id="KW-0805">Transcription regulation</keyword>
<dbReference type="Pfam" id="PF12874">
    <property type="entry name" value="zf-met"/>
    <property type="match status" value="1"/>
</dbReference>
<accession>A0A7R8Z1U9</accession>
<feature type="binding site" evidence="13">
    <location>
        <position position="53"/>
    </location>
    <ligand>
        <name>Zn(2+)</name>
        <dbReference type="ChEBI" id="CHEBI:29105"/>
    </ligand>
</feature>
<dbReference type="FunFam" id="3.30.160.60:FF:000060">
    <property type="entry name" value="zinc finger protein 436"/>
    <property type="match status" value="1"/>
</dbReference>
<evidence type="ECO:0000313" key="17">
    <source>
        <dbReference type="Proteomes" id="UP000594454"/>
    </source>
</evidence>
<dbReference type="Gene3D" id="3.40.1800.20">
    <property type="match status" value="1"/>
</dbReference>
<dbReference type="InterPro" id="IPR012934">
    <property type="entry name" value="Znf_AD"/>
</dbReference>
<evidence type="ECO:0000256" key="13">
    <source>
        <dbReference type="PROSITE-ProRule" id="PRU01263"/>
    </source>
</evidence>
<evidence type="ECO:0000256" key="8">
    <source>
        <dbReference type="ARBA" id="ARBA00023015"/>
    </source>
</evidence>
<feature type="domain" description="C2H2-type" evidence="14">
    <location>
        <begin position="483"/>
        <end position="510"/>
    </location>
</feature>
<evidence type="ECO:0000256" key="10">
    <source>
        <dbReference type="ARBA" id="ARBA00023163"/>
    </source>
</evidence>
<comment type="subcellular location">
    <subcellularLocation>
        <location evidence="2">Nucleus</location>
    </subcellularLocation>
</comment>
<feature type="domain" description="C2H2-type" evidence="14">
    <location>
        <begin position="328"/>
        <end position="355"/>
    </location>
</feature>
<dbReference type="GO" id="GO:0008270">
    <property type="term" value="F:zinc ion binding"/>
    <property type="evidence" value="ECO:0007669"/>
    <property type="project" value="UniProtKB-UniRule"/>
</dbReference>
<evidence type="ECO:0000256" key="7">
    <source>
        <dbReference type="ARBA" id="ARBA00022833"/>
    </source>
</evidence>
<feature type="binding site" evidence="13">
    <location>
        <position position="50"/>
    </location>
    <ligand>
        <name>Zn(2+)</name>
        <dbReference type="ChEBI" id="CHEBI:29105"/>
    </ligand>
</feature>
<dbReference type="Proteomes" id="UP000594454">
    <property type="component" value="Chromosome 5"/>
</dbReference>
<evidence type="ECO:0000256" key="11">
    <source>
        <dbReference type="ARBA" id="ARBA00023242"/>
    </source>
</evidence>
<dbReference type="FunFam" id="3.30.160.60:FF:000446">
    <property type="entry name" value="Zinc finger protein"/>
    <property type="match status" value="1"/>
</dbReference>
<evidence type="ECO:0000256" key="4">
    <source>
        <dbReference type="ARBA" id="ARBA00022723"/>
    </source>
</evidence>
<keyword evidence="6 12" id="KW-0863">Zinc-finger</keyword>
<comment type="function">
    <text evidence="1">May be involved in transcriptional regulation.</text>
</comment>
<feature type="domain" description="C2H2-type" evidence="14">
    <location>
        <begin position="511"/>
        <end position="539"/>
    </location>
</feature>
<evidence type="ECO:0000259" key="15">
    <source>
        <dbReference type="PROSITE" id="PS51915"/>
    </source>
</evidence>
<feature type="binding site" evidence="13">
    <location>
        <position position="7"/>
    </location>
    <ligand>
        <name>Zn(2+)</name>
        <dbReference type="ChEBI" id="CHEBI:29105"/>
    </ligand>
</feature>
<dbReference type="Pfam" id="PF00096">
    <property type="entry name" value="zf-C2H2"/>
    <property type="match status" value="5"/>
</dbReference>
<dbReference type="GO" id="GO:0010468">
    <property type="term" value="P:regulation of gene expression"/>
    <property type="evidence" value="ECO:0007669"/>
    <property type="project" value="TreeGrafter"/>
</dbReference>
<evidence type="ECO:0000256" key="6">
    <source>
        <dbReference type="ARBA" id="ARBA00022771"/>
    </source>
</evidence>
<dbReference type="EMBL" id="LR899013">
    <property type="protein sequence ID" value="CAD7090091.1"/>
    <property type="molecule type" value="Genomic_DNA"/>
</dbReference>
<keyword evidence="17" id="KW-1185">Reference proteome</keyword>
<protein>
    <submittedName>
        <fullName evidence="16">Uncharacterized protein</fullName>
    </submittedName>
</protein>
<evidence type="ECO:0000256" key="5">
    <source>
        <dbReference type="ARBA" id="ARBA00022737"/>
    </source>
</evidence>
<evidence type="ECO:0000256" key="3">
    <source>
        <dbReference type="ARBA" id="ARBA00006991"/>
    </source>
</evidence>
<dbReference type="PROSITE" id="PS51915">
    <property type="entry name" value="ZAD"/>
    <property type="match status" value="1"/>
</dbReference>
<dbReference type="FunFam" id="3.30.160.60:FF:000097">
    <property type="entry name" value="Zinc finger protein"/>
    <property type="match status" value="1"/>
</dbReference>
<dbReference type="SUPFAM" id="SSF57667">
    <property type="entry name" value="beta-beta-alpha zinc fingers"/>
    <property type="match status" value="6"/>
</dbReference>
<dbReference type="Gene3D" id="3.30.160.60">
    <property type="entry name" value="Classic Zinc Finger"/>
    <property type="match status" value="7"/>
</dbReference>
<reference evidence="16 17" key="1">
    <citation type="submission" date="2020-11" db="EMBL/GenBank/DDBJ databases">
        <authorList>
            <person name="Wallbank WR R."/>
            <person name="Pardo Diaz C."/>
            <person name="Kozak K."/>
            <person name="Martin S."/>
            <person name="Jiggins C."/>
            <person name="Moest M."/>
            <person name="Warren A I."/>
            <person name="Generalovic N T."/>
            <person name="Byers J.R.P. K."/>
            <person name="Montejo-Kovacevich G."/>
            <person name="Yen C E."/>
        </authorList>
    </citation>
    <scope>NUCLEOTIDE SEQUENCE [LARGE SCALE GENOMIC DNA]</scope>
</reference>
<keyword evidence="4 13" id="KW-0479">Metal-binding</keyword>
<feature type="binding site" evidence="13">
    <location>
        <position position="10"/>
    </location>
    <ligand>
        <name>Zn(2+)</name>
        <dbReference type="ChEBI" id="CHEBI:29105"/>
    </ligand>
</feature>
<evidence type="ECO:0000256" key="2">
    <source>
        <dbReference type="ARBA" id="ARBA00004123"/>
    </source>
</evidence>
<dbReference type="PROSITE" id="PS50157">
    <property type="entry name" value="ZINC_FINGER_C2H2_2"/>
    <property type="match status" value="10"/>
</dbReference>
<feature type="domain" description="C2H2-type" evidence="14">
    <location>
        <begin position="412"/>
        <end position="434"/>
    </location>
</feature>